<reference evidence="2 3" key="1">
    <citation type="journal article" date="2016" name="Int. J. Syst. Evol. Microbiol.">
        <title>Proposal of Mucilaginibacter phyllosphaerae sp. nov. isolated from the phyllosphere of Galium album.</title>
        <authorList>
            <person name="Aydogan E.L."/>
            <person name="Busse H.J."/>
            <person name="Moser G."/>
            <person name="Muller C."/>
            <person name="Kampfer P."/>
            <person name="Glaeser S.P."/>
        </authorList>
    </citation>
    <scope>NUCLEOTIDE SEQUENCE [LARGE SCALE GENOMIC DNA]</scope>
    <source>
        <strain evidence="2 3">PP-F2FG21</strain>
    </source>
</reference>
<gene>
    <name evidence="2" type="ORF">E2R65_08515</name>
    <name evidence="1" type="ORF">GGR35_002685</name>
</gene>
<dbReference type="AlphaFoldDB" id="A0A4Y8AEF0"/>
<organism evidence="2 3">
    <name type="scientific">Mucilaginibacter phyllosphaerae</name>
    <dbReference type="NCBI Taxonomy" id="1812349"/>
    <lineage>
        <taxon>Bacteria</taxon>
        <taxon>Pseudomonadati</taxon>
        <taxon>Bacteroidota</taxon>
        <taxon>Sphingobacteriia</taxon>
        <taxon>Sphingobacteriales</taxon>
        <taxon>Sphingobacteriaceae</taxon>
        <taxon>Mucilaginibacter</taxon>
    </lineage>
</organism>
<dbReference type="RefSeq" id="WP_134336072.1">
    <property type="nucleotide sequence ID" value="NZ_BMCZ01000003.1"/>
</dbReference>
<comment type="caution">
    <text evidence="2">The sequence shown here is derived from an EMBL/GenBank/DDBJ whole genome shotgun (WGS) entry which is preliminary data.</text>
</comment>
<evidence type="ECO:0000313" key="3">
    <source>
        <dbReference type="Proteomes" id="UP000297248"/>
    </source>
</evidence>
<evidence type="ECO:0000313" key="2">
    <source>
        <dbReference type="EMBL" id="TEW66461.1"/>
    </source>
</evidence>
<evidence type="ECO:0000313" key="4">
    <source>
        <dbReference type="Proteomes" id="UP000583101"/>
    </source>
</evidence>
<evidence type="ECO:0000313" key="1">
    <source>
        <dbReference type="EMBL" id="MBB3970069.1"/>
    </source>
</evidence>
<dbReference type="EMBL" id="SNQG01000003">
    <property type="protein sequence ID" value="TEW66461.1"/>
    <property type="molecule type" value="Genomic_DNA"/>
</dbReference>
<dbReference type="EMBL" id="JACIEG010000005">
    <property type="protein sequence ID" value="MBB3970069.1"/>
    <property type="molecule type" value="Genomic_DNA"/>
</dbReference>
<keyword evidence="4" id="KW-1185">Reference proteome</keyword>
<reference evidence="1 4" key="3">
    <citation type="submission" date="2020-08" db="EMBL/GenBank/DDBJ databases">
        <title>Genomic Encyclopedia of Type Strains, Phase IV (KMG-IV): sequencing the most valuable type-strain genomes for metagenomic binning, comparative biology and taxonomic classification.</title>
        <authorList>
            <person name="Goeker M."/>
        </authorList>
    </citation>
    <scope>NUCLEOTIDE SEQUENCE [LARGE SCALE GENOMIC DNA]</scope>
    <source>
        <strain evidence="1 4">DSM 100995</strain>
    </source>
</reference>
<reference evidence="2" key="2">
    <citation type="submission" date="2019-03" db="EMBL/GenBank/DDBJ databases">
        <authorList>
            <person name="Yan Y.-Q."/>
            <person name="Du Z.-J."/>
        </authorList>
    </citation>
    <scope>NUCLEOTIDE SEQUENCE</scope>
    <source>
        <strain evidence="2">PP-F2FG21</strain>
    </source>
</reference>
<dbReference type="Proteomes" id="UP000583101">
    <property type="component" value="Unassembled WGS sequence"/>
</dbReference>
<sequence length="70" mass="7740">MKAIIIKYISLLLFSGLILPLYLAVPKNDTKPAGHKFISAAKTICRPTPGQTYYITIQDIAALLIPQLKK</sequence>
<proteinExistence type="predicted"/>
<protein>
    <submittedName>
        <fullName evidence="2">Uncharacterized protein</fullName>
    </submittedName>
</protein>
<name>A0A4Y8AEF0_9SPHI</name>
<dbReference type="Proteomes" id="UP000297248">
    <property type="component" value="Unassembled WGS sequence"/>
</dbReference>
<accession>A0A4Y8AEF0</accession>